<sequence length="73" mass="8459">MCKMLKRLFLAGTITFPLYLLVYLDGMPTPSARLQPKLTQKVTQVASELKEDISQIHQDLWRFRTTSTKAKNF</sequence>
<proteinExistence type="predicted"/>
<dbReference type="eggNOG" id="ENOG50321F3">
    <property type="taxonomic scope" value="Bacteria"/>
</dbReference>
<accession>B7KE38</accession>
<evidence type="ECO:0000313" key="2">
    <source>
        <dbReference type="Proteomes" id="UP000002384"/>
    </source>
</evidence>
<keyword evidence="2" id="KW-1185">Reference proteome</keyword>
<dbReference type="KEGG" id="cyc:PCC7424_3338"/>
<evidence type="ECO:0000313" key="1">
    <source>
        <dbReference type="EMBL" id="ACK71736.1"/>
    </source>
</evidence>
<gene>
    <name evidence="1" type="ordered locus">PCC7424_3338</name>
</gene>
<name>B7KE38_GLOC7</name>
<dbReference type="Proteomes" id="UP000002384">
    <property type="component" value="Chromosome"/>
</dbReference>
<reference evidence="2" key="1">
    <citation type="journal article" date="2011" name="MBio">
        <title>Novel metabolic attributes of the genus Cyanothece, comprising a group of unicellular nitrogen-fixing Cyanobacteria.</title>
        <authorList>
            <person name="Bandyopadhyay A."/>
            <person name="Elvitigala T."/>
            <person name="Welsh E."/>
            <person name="Stockel J."/>
            <person name="Liberton M."/>
            <person name="Min H."/>
            <person name="Sherman L.A."/>
            <person name="Pakrasi H.B."/>
        </authorList>
    </citation>
    <scope>NUCLEOTIDE SEQUENCE [LARGE SCALE GENOMIC DNA]</scope>
    <source>
        <strain evidence="2">PCC 7424</strain>
    </source>
</reference>
<dbReference type="HOGENOM" id="CLU_2698460_0_0_3"/>
<protein>
    <submittedName>
        <fullName evidence="1">Uncharacterized protein</fullName>
    </submittedName>
</protein>
<dbReference type="AlphaFoldDB" id="B7KE38"/>
<organism evidence="1 2">
    <name type="scientific">Gloeothece citriformis (strain PCC 7424)</name>
    <name type="common">Cyanothece sp. (strain PCC 7424)</name>
    <dbReference type="NCBI Taxonomy" id="65393"/>
    <lineage>
        <taxon>Bacteria</taxon>
        <taxon>Bacillati</taxon>
        <taxon>Cyanobacteriota</taxon>
        <taxon>Cyanophyceae</taxon>
        <taxon>Oscillatoriophycideae</taxon>
        <taxon>Chroococcales</taxon>
        <taxon>Aphanothecaceae</taxon>
        <taxon>Gloeothece</taxon>
        <taxon>Gloeothece citriformis</taxon>
    </lineage>
</organism>
<dbReference type="EMBL" id="CP001291">
    <property type="protein sequence ID" value="ACK71736.1"/>
    <property type="molecule type" value="Genomic_DNA"/>
</dbReference>